<accession>D3PB58</accession>
<evidence type="ECO:0000259" key="2">
    <source>
        <dbReference type="Pfam" id="PF13439"/>
    </source>
</evidence>
<dbReference type="SUPFAM" id="SSF53756">
    <property type="entry name" value="UDP-Glycosyltransferase/glycogen phosphorylase"/>
    <property type="match status" value="1"/>
</dbReference>
<keyword evidence="4" id="KW-1185">Reference proteome</keyword>
<dbReference type="GO" id="GO:0016757">
    <property type="term" value="F:glycosyltransferase activity"/>
    <property type="evidence" value="ECO:0007669"/>
    <property type="project" value="InterPro"/>
</dbReference>
<dbReference type="PANTHER" id="PTHR12526:SF638">
    <property type="entry name" value="SPORE COAT PROTEIN SA"/>
    <property type="match status" value="1"/>
</dbReference>
<protein>
    <submittedName>
        <fullName evidence="3">Capsular polysaccharide biosynthesis protein</fullName>
    </submittedName>
</protein>
<dbReference type="STRING" id="639282.DEFDS_0330"/>
<evidence type="ECO:0000313" key="4">
    <source>
        <dbReference type="Proteomes" id="UP000001520"/>
    </source>
</evidence>
<evidence type="ECO:0000313" key="3">
    <source>
        <dbReference type="EMBL" id="BAI79831.1"/>
    </source>
</evidence>
<dbReference type="EMBL" id="AP011529">
    <property type="protein sequence ID" value="BAI79831.1"/>
    <property type="molecule type" value="Genomic_DNA"/>
</dbReference>
<dbReference type="Gene3D" id="3.40.50.2000">
    <property type="entry name" value="Glycogen Phosphorylase B"/>
    <property type="match status" value="2"/>
</dbReference>
<reference evidence="3 4" key="1">
    <citation type="journal article" date="2010" name="DNA Res.">
        <title>Bacterial lifestyle in a deep-sea hydrothermal vent chimney revealed by the genome sequence of the thermophilic bacterium Deferribacter desulfuricans SSM1.</title>
        <authorList>
            <person name="Takaki Y."/>
            <person name="Shimamura S."/>
            <person name="Nakagawa S."/>
            <person name="Fukuhara Y."/>
            <person name="Horikawa H."/>
            <person name="Ankai A."/>
            <person name="Harada T."/>
            <person name="Hosoyama A."/>
            <person name="Oguchi A."/>
            <person name="Fukui S."/>
            <person name="Fujita N."/>
            <person name="Takami H."/>
            <person name="Takai K."/>
        </authorList>
    </citation>
    <scope>NUCLEOTIDE SEQUENCE [LARGE SCALE GENOMIC DNA]</scope>
    <source>
        <strain evidence="4">DSM 14783 / JCM 11476 / NBRC 101012 / SSM1</strain>
    </source>
</reference>
<feature type="domain" description="Glycosyl transferase family 1" evidence="1">
    <location>
        <begin position="195"/>
        <end position="337"/>
    </location>
</feature>
<dbReference type="OrthoDB" id="9787617at2"/>
<organism evidence="3 4">
    <name type="scientific">Deferribacter desulfuricans (strain DSM 14783 / JCM 11476 / NBRC 101012 / SSM1)</name>
    <dbReference type="NCBI Taxonomy" id="639282"/>
    <lineage>
        <taxon>Bacteria</taxon>
        <taxon>Pseudomonadati</taxon>
        <taxon>Deferribacterota</taxon>
        <taxon>Deferribacteres</taxon>
        <taxon>Deferribacterales</taxon>
        <taxon>Deferribacteraceae</taxon>
        <taxon>Deferribacter</taxon>
    </lineage>
</organism>
<dbReference type="AlphaFoldDB" id="D3PB58"/>
<feature type="domain" description="Glycosyltransferase subfamily 4-like N-terminal" evidence="2">
    <location>
        <begin position="13"/>
        <end position="180"/>
    </location>
</feature>
<dbReference type="KEGG" id="ddf:DEFDS_0330"/>
<dbReference type="PANTHER" id="PTHR12526">
    <property type="entry name" value="GLYCOSYLTRANSFERASE"/>
    <property type="match status" value="1"/>
</dbReference>
<dbReference type="Pfam" id="PF13439">
    <property type="entry name" value="Glyco_transf_4"/>
    <property type="match status" value="1"/>
</dbReference>
<dbReference type="Proteomes" id="UP000001520">
    <property type="component" value="Chromosome"/>
</dbReference>
<dbReference type="InterPro" id="IPR028098">
    <property type="entry name" value="Glyco_trans_4-like_N"/>
</dbReference>
<name>D3PB58_DEFDS</name>
<dbReference type="CDD" id="cd03811">
    <property type="entry name" value="GT4_GT28_WabH-like"/>
    <property type="match status" value="1"/>
</dbReference>
<sequence>MKKIAYLMGNFGIGGAEVSTLTLLNGFVKLGYLVDLVLAYGSKVEWDKQCDFNIIKLQLDKYKKHPLRHIILKNKLDKFSEKSKYDAILTAQTSKSWEKILNQLDKKHNISYIIRNSFTKKRIDKNDNLLLKSFKRKYLANMYRNKNIICVSKGVYNDLVKNIGIKSDSIITIYNPFDTNYILNKSKEHFNLPVDDYIIHVGRFDIRHKRQDILLKAYKKANLKEKLILLGEGSGQQYLEKLIDELQLNGKVILHPMVTNPYPLIKNAKLLVLSSDYEGLPRALIEALILKTPVVSTNCESGPSEILTGELADFLVPTGDVDAFTEKMQQALRSYPKIKDEYIKKFEQLNVCRQYIEFLGLNS</sequence>
<dbReference type="CAZy" id="GT4">
    <property type="family name" value="Glycosyltransferase Family 4"/>
</dbReference>
<dbReference type="RefSeq" id="WP_013007079.1">
    <property type="nucleotide sequence ID" value="NC_013939.1"/>
</dbReference>
<dbReference type="HOGENOM" id="CLU_009583_0_0_0"/>
<evidence type="ECO:0000259" key="1">
    <source>
        <dbReference type="Pfam" id="PF00534"/>
    </source>
</evidence>
<gene>
    <name evidence="3" type="ordered locus">DEFDS_0330</name>
</gene>
<dbReference type="Pfam" id="PF00534">
    <property type="entry name" value="Glycos_transf_1"/>
    <property type="match status" value="1"/>
</dbReference>
<proteinExistence type="predicted"/>
<dbReference type="InterPro" id="IPR001296">
    <property type="entry name" value="Glyco_trans_1"/>
</dbReference>
<dbReference type="eggNOG" id="COG0438">
    <property type="taxonomic scope" value="Bacteria"/>
</dbReference>